<dbReference type="PANTHER" id="PTHR34139:SF1">
    <property type="entry name" value="RNASE MJ1380-RELATED"/>
    <property type="match status" value="1"/>
</dbReference>
<proteinExistence type="predicted"/>
<keyword evidence="1" id="KW-0597">Phosphoprotein</keyword>
<evidence type="ECO:0000256" key="3">
    <source>
        <dbReference type="ARBA" id="ARBA00022722"/>
    </source>
</evidence>
<dbReference type="GO" id="GO:0000166">
    <property type="term" value="F:nucleotide binding"/>
    <property type="evidence" value="ECO:0007669"/>
    <property type="project" value="UniProtKB-KW"/>
</dbReference>
<protein>
    <submittedName>
        <fullName evidence="6">Uncharacterized protein with HEPN domain</fullName>
    </submittedName>
</protein>
<dbReference type="Proteomes" id="UP000535406">
    <property type="component" value="Unassembled WGS sequence"/>
</dbReference>
<evidence type="ECO:0000256" key="2">
    <source>
        <dbReference type="ARBA" id="ARBA00022649"/>
    </source>
</evidence>
<dbReference type="EMBL" id="JACHIK010000020">
    <property type="protein sequence ID" value="MBB5044705.1"/>
    <property type="molecule type" value="Genomic_DNA"/>
</dbReference>
<dbReference type="GO" id="GO:0110001">
    <property type="term" value="C:toxin-antitoxin complex"/>
    <property type="evidence" value="ECO:0007669"/>
    <property type="project" value="InterPro"/>
</dbReference>
<evidence type="ECO:0000313" key="7">
    <source>
        <dbReference type="Proteomes" id="UP000535406"/>
    </source>
</evidence>
<dbReference type="GO" id="GO:0004540">
    <property type="term" value="F:RNA nuclease activity"/>
    <property type="evidence" value="ECO:0007669"/>
    <property type="project" value="InterPro"/>
</dbReference>
<gene>
    <name evidence="6" type="ORF">HNQ66_004132</name>
</gene>
<keyword evidence="7" id="KW-1185">Reference proteome</keyword>
<comment type="caution">
    <text evidence="6">The sequence shown here is derived from an EMBL/GenBank/DDBJ whole genome shotgun (WGS) entry which is preliminary data.</text>
</comment>
<sequence>MDRDSFAKDRRTRDATERCLSRISEAAVKLGAQAETMLPQHPWRQIRDLGNVIRHVYDNLDADIVWSIVVERLPALLADARQAAGRLPDDGS</sequence>
<dbReference type="InterPro" id="IPR051813">
    <property type="entry name" value="HepT_RNase_toxin"/>
</dbReference>
<keyword evidence="4" id="KW-0547">Nucleotide-binding</keyword>
<accession>A0A7W8DWH9</accession>
<reference evidence="6 7" key="1">
    <citation type="submission" date="2020-08" db="EMBL/GenBank/DDBJ databases">
        <title>Genomic Encyclopedia of Type Strains, Phase IV (KMG-IV): sequencing the most valuable type-strain genomes for metagenomic binning, comparative biology and taxonomic classification.</title>
        <authorList>
            <person name="Goeker M."/>
        </authorList>
    </citation>
    <scope>NUCLEOTIDE SEQUENCE [LARGE SCALE GENOMIC DNA]</scope>
    <source>
        <strain evidence="6 7">DSM 21319</strain>
    </source>
</reference>
<evidence type="ECO:0000256" key="1">
    <source>
        <dbReference type="ARBA" id="ARBA00022553"/>
    </source>
</evidence>
<organism evidence="6 7">
    <name type="scientific">Shinella fusca</name>
    <dbReference type="NCBI Taxonomy" id="544480"/>
    <lineage>
        <taxon>Bacteria</taxon>
        <taxon>Pseudomonadati</taxon>
        <taxon>Pseudomonadota</taxon>
        <taxon>Alphaproteobacteria</taxon>
        <taxon>Hyphomicrobiales</taxon>
        <taxon>Rhizobiaceae</taxon>
        <taxon>Shinella</taxon>
    </lineage>
</organism>
<dbReference type="GO" id="GO:0016787">
    <property type="term" value="F:hydrolase activity"/>
    <property type="evidence" value="ECO:0007669"/>
    <property type="project" value="UniProtKB-KW"/>
</dbReference>
<dbReference type="AlphaFoldDB" id="A0A7W8DWH9"/>
<evidence type="ECO:0000313" key="6">
    <source>
        <dbReference type="EMBL" id="MBB5044705.1"/>
    </source>
</evidence>
<evidence type="ECO:0000256" key="4">
    <source>
        <dbReference type="ARBA" id="ARBA00022741"/>
    </source>
</evidence>
<name>A0A7W8DWH9_9HYPH</name>
<evidence type="ECO:0000256" key="5">
    <source>
        <dbReference type="ARBA" id="ARBA00022801"/>
    </source>
</evidence>
<keyword evidence="5" id="KW-0378">Hydrolase</keyword>
<dbReference type="PANTHER" id="PTHR34139">
    <property type="entry name" value="UPF0331 PROTEIN MJ0127"/>
    <property type="match status" value="1"/>
</dbReference>
<dbReference type="InterPro" id="IPR008201">
    <property type="entry name" value="HepT-like"/>
</dbReference>
<keyword evidence="3" id="KW-0540">Nuclease</keyword>
<dbReference type="Pfam" id="PF01934">
    <property type="entry name" value="HepT-like"/>
    <property type="match status" value="1"/>
</dbReference>
<keyword evidence="2" id="KW-1277">Toxin-antitoxin system</keyword>